<sequence length="134" mass="15051">MYNWNLVILFGVGGGLFLFFSSCFCYYKRLDIIRRRAEKIYENEREGIYNNVQQQRAKPKVPVHSPSEQGHSSGSSSSQTSTATPDTISSTMIEMHACSTAESVSNSSGDFESQRFNRKVSQAQVNEAFDITEC</sequence>
<gene>
    <name evidence="3" type="ORF">AFUS01_LOCUS10119</name>
</gene>
<accession>A0A8J2JJ90</accession>
<reference evidence="3" key="1">
    <citation type="submission" date="2021-06" db="EMBL/GenBank/DDBJ databases">
        <authorList>
            <person name="Hodson N. C."/>
            <person name="Mongue J. A."/>
            <person name="Jaron S. K."/>
        </authorList>
    </citation>
    <scope>NUCLEOTIDE SEQUENCE</scope>
</reference>
<organism evidence="3 4">
    <name type="scientific">Allacma fusca</name>
    <dbReference type="NCBI Taxonomy" id="39272"/>
    <lineage>
        <taxon>Eukaryota</taxon>
        <taxon>Metazoa</taxon>
        <taxon>Ecdysozoa</taxon>
        <taxon>Arthropoda</taxon>
        <taxon>Hexapoda</taxon>
        <taxon>Collembola</taxon>
        <taxon>Symphypleona</taxon>
        <taxon>Sminthuridae</taxon>
        <taxon>Allacma</taxon>
    </lineage>
</organism>
<keyword evidence="2" id="KW-0812">Transmembrane</keyword>
<keyword evidence="2" id="KW-1133">Transmembrane helix</keyword>
<evidence type="ECO:0000256" key="1">
    <source>
        <dbReference type="SAM" id="MobiDB-lite"/>
    </source>
</evidence>
<dbReference type="EMBL" id="CAJVCH010074529">
    <property type="protein sequence ID" value="CAG7720866.1"/>
    <property type="molecule type" value="Genomic_DNA"/>
</dbReference>
<keyword evidence="2" id="KW-0472">Membrane</keyword>
<dbReference type="Proteomes" id="UP000708208">
    <property type="component" value="Unassembled WGS sequence"/>
</dbReference>
<name>A0A8J2JJ90_9HEXA</name>
<evidence type="ECO:0000313" key="4">
    <source>
        <dbReference type="Proteomes" id="UP000708208"/>
    </source>
</evidence>
<dbReference type="AlphaFoldDB" id="A0A8J2JJ90"/>
<feature type="transmembrane region" description="Helical" evidence="2">
    <location>
        <begin position="6"/>
        <end position="27"/>
    </location>
</feature>
<feature type="compositionally biased region" description="Low complexity" evidence="1">
    <location>
        <begin position="64"/>
        <end position="82"/>
    </location>
</feature>
<protein>
    <submittedName>
        <fullName evidence="3">Uncharacterized protein</fullName>
    </submittedName>
</protein>
<keyword evidence="4" id="KW-1185">Reference proteome</keyword>
<proteinExistence type="predicted"/>
<evidence type="ECO:0000313" key="3">
    <source>
        <dbReference type="EMBL" id="CAG7720866.1"/>
    </source>
</evidence>
<feature type="region of interest" description="Disordered" evidence="1">
    <location>
        <begin position="48"/>
        <end position="86"/>
    </location>
</feature>
<evidence type="ECO:0000256" key="2">
    <source>
        <dbReference type="SAM" id="Phobius"/>
    </source>
</evidence>
<comment type="caution">
    <text evidence="3">The sequence shown here is derived from an EMBL/GenBank/DDBJ whole genome shotgun (WGS) entry which is preliminary data.</text>
</comment>